<dbReference type="AlphaFoldDB" id="A0A395I7M7"/>
<evidence type="ECO:0000313" key="2">
    <source>
        <dbReference type="Proteomes" id="UP000248961"/>
    </source>
</evidence>
<organism evidence="1 2">
    <name type="scientific">Aspergillus homomorphus (strain CBS 101889)</name>
    <dbReference type="NCBI Taxonomy" id="1450537"/>
    <lineage>
        <taxon>Eukaryota</taxon>
        <taxon>Fungi</taxon>
        <taxon>Dikarya</taxon>
        <taxon>Ascomycota</taxon>
        <taxon>Pezizomycotina</taxon>
        <taxon>Eurotiomycetes</taxon>
        <taxon>Eurotiomycetidae</taxon>
        <taxon>Eurotiales</taxon>
        <taxon>Aspergillaceae</taxon>
        <taxon>Aspergillus</taxon>
        <taxon>Aspergillus subgen. Circumdati</taxon>
    </lineage>
</organism>
<dbReference type="VEuPathDB" id="FungiDB:BO97DRAFT_175498"/>
<name>A0A395I7M7_ASPHC</name>
<reference evidence="1 2" key="1">
    <citation type="submission" date="2018-02" db="EMBL/GenBank/DDBJ databases">
        <title>The genomes of Aspergillus section Nigri reveals drivers in fungal speciation.</title>
        <authorList>
            <consortium name="DOE Joint Genome Institute"/>
            <person name="Vesth T.C."/>
            <person name="Nybo J."/>
            <person name="Theobald S."/>
            <person name="Brandl J."/>
            <person name="Frisvad J.C."/>
            <person name="Nielsen K.F."/>
            <person name="Lyhne E.K."/>
            <person name="Kogle M.E."/>
            <person name="Kuo A."/>
            <person name="Riley R."/>
            <person name="Clum A."/>
            <person name="Nolan M."/>
            <person name="Lipzen A."/>
            <person name="Salamov A."/>
            <person name="Henrissat B."/>
            <person name="Wiebenga A."/>
            <person name="De vries R.P."/>
            <person name="Grigoriev I.V."/>
            <person name="Mortensen U.H."/>
            <person name="Andersen M.R."/>
            <person name="Baker S.E."/>
        </authorList>
    </citation>
    <scope>NUCLEOTIDE SEQUENCE [LARGE SCALE GENOMIC DNA]</scope>
    <source>
        <strain evidence="1 2">CBS 101889</strain>
    </source>
</reference>
<proteinExistence type="predicted"/>
<protein>
    <submittedName>
        <fullName evidence="1">Uncharacterized protein</fullName>
    </submittedName>
</protein>
<dbReference type="RefSeq" id="XP_025554963.1">
    <property type="nucleotide sequence ID" value="XM_025690338.1"/>
</dbReference>
<evidence type="ECO:0000313" key="1">
    <source>
        <dbReference type="EMBL" id="RAL15809.1"/>
    </source>
</evidence>
<dbReference type="EMBL" id="KZ824270">
    <property type="protein sequence ID" value="RAL15809.1"/>
    <property type="molecule type" value="Genomic_DNA"/>
</dbReference>
<gene>
    <name evidence="1" type="ORF">BO97DRAFT_175498</name>
</gene>
<keyword evidence="2" id="KW-1185">Reference proteome</keyword>
<dbReference type="Proteomes" id="UP000248961">
    <property type="component" value="Unassembled WGS sequence"/>
</dbReference>
<dbReference type="GeneID" id="37194627"/>
<accession>A0A395I7M7</accession>
<sequence>MMLDHSTHKESRGFGWISAMCNGEAPFRGPCHDHHRASSPSAIIGIVQAETDELILLSPWSQGQDQQEGLRVGQSQGRDDINHWTRPSSPKRKLFAEVVYLAATFTMGTFWTVEVVQVQVDCPSILLLGSPFAWRWLNRVGVAWEVQYSKSMWRRYTMSNLHPSAWPTHALPPLTQS</sequence>